<dbReference type="SUPFAM" id="SSF47336">
    <property type="entry name" value="ACP-like"/>
    <property type="match status" value="1"/>
</dbReference>
<evidence type="ECO:0000256" key="1">
    <source>
        <dbReference type="ARBA" id="ARBA00022450"/>
    </source>
</evidence>
<evidence type="ECO:0000256" key="4">
    <source>
        <dbReference type="SAM" id="MobiDB-lite"/>
    </source>
</evidence>
<feature type="non-terminal residue" evidence="6">
    <location>
        <position position="1"/>
    </location>
</feature>
<dbReference type="InterPro" id="IPR036736">
    <property type="entry name" value="ACP-like_sf"/>
</dbReference>
<dbReference type="PANTHER" id="PTHR43775:SF37">
    <property type="entry name" value="SI:DKEY-61P9.11"/>
    <property type="match status" value="1"/>
</dbReference>
<organism evidence="6">
    <name type="scientific">uncultured Mycobacteriales bacterium</name>
    <dbReference type="NCBI Taxonomy" id="581187"/>
    <lineage>
        <taxon>Bacteria</taxon>
        <taxon>Bacillati</taxon>
        <taxon>Actinomycetota</taxon>
        <taxon>Actinomycetes</taxon>
        <taxon>Mycobacteriales</taxon>
        <taxon>environmental samples</taxon>
    </lineage>
</organism>
<sequence>VELVDGAGSAGSAGSAAAPRRRRADRASRLPTRADLLAAPAGERVGRLTDGLLLAVTATLGSASPTVLPDQPLFDLGLDSLMAVELRNEVERQLAVTLPVSVLLEGATVRSLAERLAAELAAAGDGGEEPAGPAGIERVERFEDVASALLAELDQLSDEQARSVLGPEGRA</sequence>
<accession>A0A6J4I9H8</accession>
<dbReference type="InterPro" id="IPR020806">
    <property type="entry name" value="PKS_PP-bd"/>
</dbReference>
<keyword evidence="1" id="KW-0596">Phosphopantetheine</keyword>
<dbReference type="InterPro" id="IPR050091">
    <property type="entry name" value="PKS_NRPS_Biosynth_Enz"/>
</dbReference>
<dbReference type="SMART" id="SM00823">
    <property type="entry name" value="PKS_PP"/>
    <property type="match status" value="1"/>
</dbReference>
<dbReference type="AlphaFoldDB" id="A0A6J4I9H8"/>
<proteinExistence type="predicted"/>
<keyword evidence="2" id="KW-0597">Phosphoprotein</keyword>
<gene>
    <name evidence="6" type="ORF">AVDCRST_MAG41-1693</name>
</gene>
<dbReference type="GO" id="GO:0006633">
    <property type="term" value="P:fatty acid biosynthetic process"/>
    <property type="evidence" value="ECO:0007669"/>
    <property type="project" value="TreeGrafter"/>
</dbReference>
<dbReference type="GO" id="GO:0031177">
    <property type="term" value="F:phosphopantetheine binding"/>
    <property type="evidence" value="ECO:0007669"/>
    <property type="project" value="InterPro"/>
</dbReference>
<protein>
    <recommendedName>
        <fullName evidence="5">Carrier domain-containing protein</fullName>
    </recommendedName>
</protein>
<dbReference type="InterPro" id="IPR009081">
    <property type="entry name" value="PP-bd_ACP"/>
</dbReference>
<feature type="domain" description="Carrier" evidence="5">
    <location>
        <begin position="44"/>
        <end position="120"/>
    </location>
</feature>
<evidence type="ECO:0000256" key="2">
    <source>
        <dbReference type="ARBA" id="ARBA00022553"/>
    </source>
</evidence>
<keyword evidence="3" id="KW-0511">Multifunctional enzyme</keyword>
<evidence type="ECO:0000256" key="3">
    <source>
        <dbReference type="ARBA" id="ARBA00023268"/>
    </source>
</evidence>
<feature type="compositionally biased region" description="Low complexity" evidence="4">
    <location>
        <begin position="1"/>
        <end position="18"/>
    </location>
</feature>
<dbReference type="GO" id="GO:0004312">
    <property type="term" value="F:fatty acid synthase activity"/>
    <property type="evidence" value="ECO:0007669"/>
    <property type="project" value="TreeGrafter"/>
</dbReference>
<dbReference type="PROSITE" id="PS50075">
    <property type="entry name" value="CARRIER"/>
    <property type="match status" value="1"/>
</dbReference>
<dbReference type="PANTHER" id="PTHR43775">
    <property type="entry name" value="FATTY ACID SYNTHASE"/>
    <property type="match status" value="1"/>
</dbReference>
<evidence type="ECO:0000259" key="5">
    <source>
        <dbReference type="PROSITE" id="PS50075"/>
    </source>
</evidence>
<feature type="region of interest" description="Disordered" evidence="4">
    <location>
        <begin position="1"/>
        <end position="29"/>
    </location>
</feature>
<dbReference type="EMBL" id="CADCTP010000155">
    <property type="protein sequence ID" value="CAA9245821.1"/>
    <property type="molecule type" value="Genomic_DNA"/>
</dbReference>
<dbReference type="InterPro" id="IPR006162">
    <property type="entry name" value="Ppantetheine_attach_site"/>
</dbReference>
<dbReference type="Gene3D" id="1.10.1200.10">
    <property type="entry name" value="ACP-like"/>
    <property type="match status" value="1"/>
</dbReference>
<dbReference type="Pfam" id="PF00550">
    <property type="entry name" value="PP-binding"/>
    <property type="match status" value="1"/>
</dbReference>
<evidence type="ECO:0000313" key="6">
    <source>
        <dbReference type="EMBL" id="CAA9245821.1"/>
    </source>
</evidence>
<name>A0A6J4I9H8_9ACTN</name>
<reference evidence="6" key="1">
    <citation type="submission" date="2020-02" db="EMBL/GenBank/DDBJ databases">
        <authorList>
            <person name="Meier V. D."/>
        </authorList>
    </citation>
    <scope>NUCLEOTIDE SEQUENCE</scope>
    <source>
        <strain evidence="6">AVDCRST_MAG41</strain>
    </source>
</reference>
<dbReference type="PROSITE" id="PS00012">
    <property type="entry name" value="PHOSPHOPANTETHEINE"/>
    <property type="match status" value="1"/>
</dbReference>